<proteinExistence type="predicted"/>
<organism evidence="2">
    <name type="scientific">Paenibacillus sp. AN1007</name>
    <dbReference type="NCBI Taxonomy" id="3151385"/>
    <lineage>
        <taxon>Bacteria</taxon>
        <taxon>Bacillati</taxon>
        <taxon>Bacillota</taxon>
        <taxon>Bacilli</taxon>
        <taxon>Bacillales</taxon>
        <taxon>Paenibacillaceae</taxon>
        <taxon>Paenibacillus</taxon>
    </lineage>
</organism>
<sequence length="170" mass="19067">MKKTQHFKRLWLFVGMAAAAAVLYFWLMNNRFVDIHTPLSSAEVVRADTSKAVYTKIGGGAHIRFDDAVLNEEDISRVVHWLNEAPGLAKTPVDRIDGSIHIGIALRLKHHTGVTIQYNGSQIYVTKNGRFNQTSRYALHHPELKNYLDEELEGTYFGGSPVKGEQEGTS</sequence>
<dbReference type="AlphaFoldDB" id="A0AAU8NGK5"/>
<gene>
    <name evidence="2" type="ORF">ABXS70_03995</name>
</gene>
<keyword evidence="1" id="KW-1133">Transmembrane helix</keyword>
<evidence type="ECO:0000313" key="2">
    <source>
        <dbReference type="EMBL" id="XCP95886.1"/>
    </source>
</evidence>
<accession>A0AAU8NGK5</accession>
<feature type="transmembrane region" description="Helical" evidence="1">
    <location>
        <begin position="10"/>
        <end position="27"/>
    </location>
</feature>
<dbReference type="EMBL" id="CP159992">
    <property type="protein sequence ID" value="XCP95886.1"/>
    <property type="molecule type" value="Genomic_DNA"/>
</dbReference>
<dbReference type="RefSeq" id="WP_366294012.1">
    <property type="nucleotide sequence ID" value="NZ_CP159992.1"/>
</dbReference>
<protein>
    <submittedName>
        <fullName evidence="2">Uncharacterized protein</fullName>
    </submittedName>
</protein>
<keyword evidence="1" id="KW-0812">Transmembrane</keyword>
<keyword evidence="1" id="KW-0472">Membrane</keyword>
<name>A0AAU8NGK5_9BACL</name>
<evidence type="ECO:0000256" key="1">
    <source>
        <dbReference type="SAM" id="Phobius"/>
    </source>
</evidence>
<reference evidence="2" key="1">
    <citation type="submission" date="2024-05" db="EMBL/GenBank/DDBJ databases">
        <title>Draft genome assemblies of 36 bacteria isolated from hibernating arctic ground squirrels.</title>
        <authorList>
            <person name="McKee H."/>
            <person name="Mullen L."/>
            <person name="Drown D.M."/>
            <person name="Duddleston K.N."/>
        </authorList>
    </citation>
    <scope>NUCLEOTIDE SEQUENCE</scope>
    <source>
        <strain evidence="2">AN1007</strain>
    </source>
</reference>